<dbReference type="AlphaFoldDB" id="A0A852TFC7"/>
<organism evidence="1 2">
    <name type="scientific">Neobacillus niacini</name>
    <dbReference type="NCBI Taxonomy" id="86668"/>
    <lineage>
        <taxon>Bacteria</taxon>
        <taxon>Bacillati</taxon>
        <taxon>Bacillota</taxon>
        <taxon>Bacilli</taxon>
        <taxon>Bacillales</taxon>
        <taxon>Bacillaceae</taxon>
        <taxon>Neobacillus</taxon>
    </lineage>
</organism>
<dbReference type="Proteomes" id="UP000548423">
    <property type="component" value="Unassembled WGS sequence"/>
</dbReference>
<sequence>MRKLRDITGERFGKLTVLNAVRVPIGDGKFRTKWNCICDCGKQKIVDGSSLTSGKTKTCNGCLQVDISIGQQFGKLTVIKSVKIHEKNSHRTMWECRCECGNIRLVRGTILQNRGSHSCEKCMKSQNLTGRRFERLLVLENAKEDGYWKCVCDCGTTSTVNYTSLLRGITKSCGCLAIDLLKERNKASGTHHMTNTRLHNIWDTMKARCHRQNSKDYKNYGARGITVCEEWRNKFENFYQWAIDNGYEEYLTLDRKDVNGNYEPTNCRWATTKEQGNNTRYNRYITINGETNTIAEWSQITGIGPKALRYRIESGWDEKDLLLPVGVHKVYITVGNETKTIKEWSREKGISDTVISKRYKSGIRGEDLFAYNRKIILVEIDGVTKSLSDWSKETGIRLTTLLQRYNKGKRGKDLIAQTKKQTIEQLAWDL</sequence>
<evidence type="ECO:0000313" key="2">
    <source>
        <dbReference type="Proteomes" id="UP000548423"/>
    </source>
</evidence>
<protein>
    <submittedName>
        <fullName evidence="1">Uncharacterized protein</fullName>
    </submittedName>
</protein>
<evidence type="ECO:0000313" key="1">
    <source>
        <dbReference type="EMBL" id="NYE07513.1"/>
    </source>
</evidence>
<gene>
    <name evidence="1" type="ORF">F4694_004324</name>
</gene>
<name>A0A852TFC7_9BACI</name>
<accession>A0A852TFC7</accession>
<dbReference type="EMBL" id="JACCBX010000009">
    <property type="protein sequence ID" value="NYE07513.1"/>
    <property type="molecule type" value="Genomic_DNA"/>
</dbReference>
<proteinExistence type="predicted"/>
<reference evidence="2" key="2">
    <citation type="submission" date="2020-08" db="EMBL/GenBank/DDBJ databases">
        <title>The Agave Microbiome: Exploring the role of microbial communities in plant adaptations to desert environments.</title>
        <authorList>
            <person name="Partida-Martinez L.P."/>
        </authorList>
    </citation>
    <scope>NUCLEOTIDE SEQUENCE [LARGE SCALE GENOMIC DNA]</scope>
    <source>
        <strain evidence="2">AT2.8</strain>
    </source>
</reference>
<comment type="caution">
    <text evidence="1">The sequence shown here is derived from an EMBL/GenBank/DDBJ whole genome shotgun (WGS) entry which is preliminary data.</text>
</comment>
<reference evidence="2" key="1">
    <citation type="submission" date="2020-07" db="EMBL/GenBank/DDBJ databases">
        <authorList>
            <person name="Partida-Martinez L."/>
            <person name="Huntemann M."/>
            <person name="Clum A."/>
            <person name="Wang J."/>
            <person name="Palaniappan K."/>
            <person name="Ritter S."/>
            <person name="Chen I.-M."/>
            <person name="Stamatis D."/>
            <person name="Reddy T."/>
            <person name="O'Malley R."/>
            <person name="Daum C."/>
            <person name="Shapiro N."/>
            <person name="Ivanova N."/>
            <person name="Kyrpides N."/>
            <person name="Woyke T."/>
        </authorList>
    </citation>
    <scope>NUCLEOTIDE SEQUENCE [LARGE SCALE GENOMIC DNA]</scope>
    <source>
        <strain evidence="2">AT2.8</strain>
    </source>
</reference>